<dbReference type="Proteomes" id="UP000198793">
    <property type="component" value="Unassembled WGS sequence"/>
</dbReference>
<dbReference type="UniPathway" id="UPA00973"/>
<feature type="domain" description="UDP-3-O-[3-hydroxymyristoyl] glucosamine N-acyltransferase non-repeat region" evidence="8">
    <location>
        <begin position="32"/>
        <end position="98"/>
    </location>
</feature>
<proteinExistence type="inferred from homology"/>
<dbReference type="EC" id="2.3.1.191" evidence="7"/>
<evidence type="ECO:0000313" key="9">
    <source>
        <dbReference type="EMBL" id="SDO11347.1"/>
    </source>
</evidence>
<keyword evidence="10" id="KW-1185">Reference proteome</keyword>
<dbReference type="NCBIfam" id="NF002060">
    <property type="entry name" value="PRK00892.1"/>
    <property type="match status" value="1"/>
</dbReference>
<gene>
    <name evidence="7" type="primary">lpxD</name>
    <name evidence="9" type="ORF">SAMN05192530_103390</name>
</gene>
<evidence type="ECO:0000256" key="5">
    <source>
        <dbReference type="ARBA" id="ARBA00023098"/>
    </source>
</evidence>
<dbReference type="InterPro" id="IPR011004">
    <property type="entry name" value="Trimer_LpxA-like_sf"/>
</dbReference>
<dbReference type="NCBIfam" id="TIGR01853">
    <property type="entry name" value="lipid_A_lpxD"/>
    <property type="match status" value="1"/>
</dbReference>
<evidence type="ECO:0000256" key="1">
    <source>
        <dbReference type="ARBA" id="ARBA00022516"/>
    </source>
</evidence>
<keyword evidence="5 7" id="KW-0443">Lipid metabolism</keyword>
<dbReference type="Pfam" id="PF00132">
    <property type="entry name" value="Hexapep"/>
    <property type="match status" value="3"/>
</dbReference>
<accession>A0A1H0GWS3</accession>
<dbReference type="CDD" id="cd03352">
    <property type="entry name" value="LbH_LpxD"/>
    <property type="match status" value="1"/>
</dbReference>
<evidence type="ECO:0000313" key="10">
    <source>
        <dbReference type="Proteomes" id="UP000198793"/>
    </source>
</evidence>
<keyword evidence="4 7" id="KW-0677">Repeat</keyword>
<keyword evidence="3 7" id="KW-0808">Transferase</keyword>
<evidence type="ECO:0000256" key="7">
    <source>
        <dbReference type="HAMAP-Rule" id="MF_00523"/>
    </source>
</evidence>
<dbReference type="InterPro" id="IPR007691">
    <property type="entry name" value="LpxD"/>
</dbReference>
<keyword evidence="2 7" id="KW-0441">Lipid A biosynthesis</keyword>
<comment type="catalytic activity">
    <reaction evidence="7">
        <text>a UDP-3-O-[(3R)-3-hydroxyacyl]-alpha-D-glucosamine + a (3R)-hydroxyacyl-[ACP] = a UDP-2-N,3-O-bis[(3R)-3-hydroxyacyl]-alpha-D-glucosamine + holo-[ACP] + H(+)</text>
        <dbReference type="Rhea" id="RHEA:53836"/>
        <dbReference type="Rhea" id="RHEA-COMP:9685"/>
        <dbReference type="Rhea" id="RHEA-COMP:9945"/>
        <dbReference type="ChEBI" id="CHEBI:15378"/>
        <dbReference type="ChEBI" id="CHEBI:64479"/>
        <dbReference type="ChEBI" id="CHEBI:78827"/>
        <dbReference type="ChEBI" id="CHEBI:137740"/>
        <dbReference type="ChEBI" id="CHEBI:137748"/>
        <dbReference type="EC" id="2.3.1.191"/>
    </reaction>
</comment>
<dbReference type="EMBL" id="FNIT01000003">
    <property type="protein sequence ID" value="SDO11347.1"/>
    <property type="molecule type" value="Genomic_DNA"/>
</dbReference>
<dbReference type="PANTHER" id="PTHR43378:SF2">
    <property type="entry name" value="UDP-3-O-ACYLGLUCOSAMINE N-ACYLTRANSFERASE 1, MITOCHONDRIAL-RELATED"/>
    <property type="match status" value="1"/>
</dbReference>
<evidence type="ECO:0000256" key="6">
    <source>
        <dbReference type="ARBA" id="ARBA00023315"/>
    </source>
</evidence>
<keyword evidence="1 7" id="KW-0444">Lipid biosynthesis</keyword>
<keyword evidence="6 7" id="KW-0012">Acyltransferase</keyword>
<reference evidence="9 10" key="1">
    <citation type="submission" date="2016-10" db="EMBL/GenBank/DDBJ databases">
        <authorList>
            <person name="de Groot N.N."/>
        </authorList>
    </citation>
    <scope>NUCLEOTIDE SEQUENCE [LARGE SCALE GENOMIC DNA]</scope>
    <source>
        <strain evidence="10">L7-484,KACC 16230,DSM 25025</strain>
    </source>
</reference>
<dbReference type="RefSeq" id="WP_090672443.1">
    <property type="nucleotide sequence ID" value="NZ_FNIT01000003.1"/>
</dbReference>
<dbReference type="InterPro" id="IPR001451">
    <property type="entry name" value="Hexapep"/>
</dbReference>
<dbReference type="HAMAP" id="MF_00523">
    <property type="entry name" value="LpxD"/>
    <property type="match status" value="1"/>
</dbReference>
<evidence type="ECO:0000256" key="3">
    <source>
        <dbReference type="ARBA" id="ARBA00022679"/>
    </source>
</evidence>
<name>A0A1H0GWS3_9HYPH</name>
<dbReference type="OrthoDB" id="9784739at2"/>
<comment type="similarity">
    <text evidence="7">Belongs to the transferase hexapeptide repeat family. LpxD subfamily.</text>
</comment>
<organism evidence="9 10">
    <name type="scientific">Aureimonas jatrophae</name>
    <dbReference type="NCBI Taxonomy" id="1166073"/>
    <lineage>
        <taxon>Bacteria</taxon>
        <taxon>Pseudomonadati</taxon>
        <taxon>Pseudomonadota</taxon>
        <taxon>Alphaproteobacteria</taxon>
        <taxon>Hyphomicrobiales</taxon>
        <taxon>Aurantimonadaceae</taxon>
        <taxon>Aureimonas</taxon>
    </lineage>
</organism>
<dbReference type="Gene3D" id="2.160.10.10">
    <property type="entry name" value="Hexapeptide repeat proteins"/>
    <property type="match status" value="1"/>
</dbReference>
<protein>
    <recommendedName>
        <fullName evidence="7">UDP-3-O-acylglucosamine N-acyltransferase</fullName>
        <ecNumber evidence="7">2.3.1.191</ecNumber>
    </recommendedName>
</protein>
<comment type="function">
    <text evidence="7">Catalyzes the N-acylation of UDP-3-O-acylglucosamine using 3-hydroxyacyl-ACP as the acyl donor. Is involved in the biosynthesis of lipid A, a phosphorylated glycolipid that anchors the lipopolysaccharide to the outer membrane of the cell.</text>
</comment>
<dbReference type="GO" id="GO:0016410">
    <property type="term" value="F:N-acyltransferase activity"/>
    <property type="evidence" value="ECO:0007669"/>
    <property type="project" value="InterPro"/>
</dbReference>
<dbReference type="PANTHER" id="PTHR43378">
    <property type="entry name" value="UDP-3-O-ACYLGLUCOSAMINE N-ACYLTRANSFERASE"/>
    <property type="match status" value="1"/>
</dbReference>
<dbReference type="GO" id="GO:0009245">
    <property type="term" value="P:lipid A biosynthetic process"/>
    <property type="evidence" value="ECO:0007669"/>
    <property type="project" value="UniProtKB-UniRule"/>
</dbReference>
<evidence type="ECO:0000256" key="2">
    <source>
        <dbReference type="ARBA" id="ARBA00022556"/>
    </source>
</evidence>
<evidence type="ECO:0000256" key="4">
    <source>
        <dbReference type="ARBA" id="ARBA00022737"/>
    </source>
</evidence>
<dbReference type="Gene3D" id="3.40.1390.10">
    <property type="entry name" value="MurE/MurF, N-terminal domain"/>
    <property type="match status" value="1"/>
</dbReference>
<evidence type="ECO:0000259" key="8">
    <source>
        <dbReference type="Pfam" id="PF04613"/>
    </source>
</evidence>
<dbReference type="Pfam" id="PF04613">
    <property type="entry name" value="LpxD"/>
    <property type="match status" value="1"/>
</dbReference>
<dbReference type="GO" id="GO:0016020">
    <property type="term" value="C:membrane"/>
    <property type="evidence" value="ECO:0007669"/>
    <property type="project" value="GOC"/>
</dbReference>
<feature type="active site" description="Proton acceptor" evidence="7">
    <location>
        <position position="255"/>
    </location>
</feature>
<comment type="subunit">
    <text evidence="7">Homotrimer.</text>
</comment>
<dbReference type="STRING" id="1166073.SAMN05192530_103390"/>
<sequence length="355" mass="36409">MSESFFKRGQPMTLAALAALCGASLENGDPADVVVDGIAALDTAGPRDIAFLENPKYGGLLAETRAGAVITSRRHRHLARAGLPLLMTAHPSAAFATVGRTLFPDALKPQRLTSPGISAQAHVSSSAVVEDDVTIEPFVVIADGVHVGSGTVISAGAMVGPGCHIGRDCSIGPGVSVQHALIGNRVILHPGVRIGQDGFGYTPDRNQLTKMVQIGRVIIQDDVEIGANSTVDRGAVRDTVIGEGTKIDNLVQVGHNVVIGRSCVIVGQVGIAGSVTLGNGVSVGGQTGFKGHVTVGDGAQIAAVSVVAGDVPAGARWGGMPARPVREWIREMATLTAIAKDRRGAERDDGNGNDA</sequence>
<dbReference type="SUPFAM" id="SSF51161">
    <property type="entry name" value="Trimeric LpxA-like enzymes"/>
    <property type="match status" value="1"/>
</dbReference>
<dbReference type="GO" id="GO:0103118">
    <property type="term" value="F:UDP-3-O-[(3R)-3-hydroxyacyl]-glucosamine N-acyltransferase activity"/>
    <property type="evidence" value="ECO:0007669"/>
    <property type="project" value="UniProtKB-EC"/>
</dbReference>
<dbReference type="AlphaFoldDB" id="A0A1H0GWS3"/>
<comment type="pathway">
    <text evidence="7">Bacterial outer membrane biogenesis; LPS lipid A biosynthesis.</text>
</comment>
<dbReference type="InterPro" id="IPR020573">
    <property type="entry name" value="UDP_GlcNAc_AcTrfase_non-rep"/>
</dbReference>